<feature type="binding site" evidence="13">
    <location>
        <position position="113"/>
    </location>
    <ligand>
        <name>NADPH</name>
        <dbReference type="ChEBI" id="CHEBI:57783"/>
    </ligand>
</feature>
<comment type="caution">
    <text evidence="20">The sequence shown here is derived from an EMBL/GenBank/DDBJ whole genome shotgun (WGS) entry which is preliminary data.</text>
</comment>
<evidence type="ECO:0000256" key="15">
    <source>
        <dbReference type="PIRSR" id="PIRSR000114-2"/>
    </source>
</evidence>
<dbReference type="EMBL" id="JACHVC010000012">
    <property type="protein sequence ID" value="MBC2607041.1"/>
    <property type="molecule type" value="Genomic_DNA"/>
</dbReference>
<feature type="binding site" evidence="16">
    <location>
        <begin position="11"/>
        <end position="16"/>
    </location>
    <ligand>
        <name>NAD(+)</name>
        <dbReference type="ChEBI" id="CHEBI:57540"/>
    </ligand>
</feature>
<comment type="function">
    <text evidence="13">Catalyzes the reduction of the glycolytic intermediate dihydroxyacetone phosphate (DHAP) to sn-glycerol 3-phosphate (G3P), the key precursor for phospholipid synthesis.</text>
</comment>
<evidence type="ECO:0000259" key="19">
    <source>
        <dbReference type="Pfam" id="PF07479"/>
    </source>
</evidence>
<evidence type="ECO:0000256" key="9">
    <source>
        <dbReference type="ARBA" id="ARBA00052716"/>
    </source>
</evidence>
<dbReference type="Pfam" id="PF07479">
    <property type="entry name" value="NAD_Gly3P_dh_C"/>
    <property type="match status" value="1"/>
</dbReference>
<evidence type="ECO:0000256" key="16">
    <source>
        <dbReference type="PIRSR" id="PIRSR000114-3"/>
    </source>
</evidence>
<evidence type="ECO:0000256" key="1">
    <source>
        <dbReference type="ARBA" id="ARBA00011009"/>
    </source>
</evidence>
<evidence type="ECO:0000256" key="3">
    <source>
        <dbReference type="ARBA" id="ARBA00022857"/>
    </source>
</evidence>
<comment type="subcellular location">
    <subcellularLocation>
        <location evidence="13">Cytoplasm</location>
    </subcellularLocation>
</comment>
<dbReference type="RefSeq" id="WP_185660905.1">
    <property type="nucleotide sequence ID" value="NZ_CAWPOO010000012.1"/>
</dbReference>
<dbReference type="HAMAP" id="MF_00394">
    <property type="entry name" value="NAD_Glyc3P_dehydrog"/>
    <property type="match status" value="1"/>
</dbReference>
<dbReference type="PANTHER" id="PTHR11728">
    <property type="entry name" value="GLYCEROL-3-PHOSPHATE DEHYDROGENASE"/>
    <property type="match status" value="1"/>
</dbReference>
<feature type="binding site" evidence="13">
    <location>
        <position position="143"/>
    </location>
    <ligand>
        <name>sn-glycerol 3-phosphate</name>
        <dbReference type="ChEBI" id="CHEBI:57597"/>
    </ligand>
</feature>
<evidence type="ECO:0000256" key="12">
    <source>
        <dbReference type="ARBA" id="ARBA00080511"/>
    </source>
</evidence>
<dbReference type="GO" id="GO:0051287">
    <property type="term" value="F:NAD binding"/>
    <property type="evidence" value="ECO:0007669"/>
    <property type="project" value="InterPro"/>
</dbReference>
<keyword evidence="13" id="KW-0963">Cytoplasm</keyword>
<feature type="domain" description="Glycerol-3-phosphate dehydrogenase NAD-dependent N-terminal" evidence="18">
    <location>
        <begin position="6"/>
        <end position="161"/>
    </location>
</feature>
<reference evidence="20 21" key="1">
    <citation type="submission" date="2020-07" db="EMBL/GenBank/DDBJ databases">
        <authorList>
            <person name="Feng X."/>
        </authorList>
    </citation>
    <scope>NUCLEOTIDE SEQUENCE [LARGE SCALE GENOMIC DNA]</scope>
    <source>
        <strain evidence="20 21">JCM23202</strain>
    </source>
</reference>
<keyword evidence="3 13" id="KW-0521">NADP</keyword>
<evidence type="ECO:0000256" key="7">
    <source>
        <dbReference type="ARBA" id="ARBA00023209"/>
    </source>
</evidence>
<comment type="catalytic activity">
    <reaction evidence="13">
        <text>sn-glycerol 3-phosphate + NAD(+) = dihydroxyacetone phosphate + NADH + H(+)</text>
        <dbReference type="Rhea" id="RHEA:11092"/>
        <dbReference type="ChEBI" id="CHEBI:15378"/>
        <dbReference type="ChEBI" id="CHEBI:57540"/>
        <dbReference type="ChEBI" id="CHEBI:57597"/>
        <dbReference type="ChEBI" id="CHEBI:57642"/>
        <dbReference type="ChEBI" id="CHEBI:57945"/>
        <dbReference type="EC" id="1.1.1.94"/>
    </reaction>
</comment>
<organism evidence="20 21">
    <name type="scientific">Pelagicoccus albus</name>
    <dbReference type="NCBI Taxonomy" id="415222"/>
    <lineage>
        <taxon>Bacteria</taxon>
        <taxon>Pseudomonadati</taxon>
        <taxon>Verrucomicrobiota</taxon>
        <taxon>Opitutia</taxon>
        <taxon>Puniceicoccales</taxon>
        <taxon>Pelagicoccaceae</taxon>
        <taxon>Pelagicoccus</taxon>
    </lineage>
</organism>
<feature type="binding site" evidence="16">
    <location>
        <position position="262"/>
    </location>
    <ligand>
        <name>NAD(+)</name>
        <dbReference type="ChEBI" id="CHEBI:57540"/>
    </ligand>
</feature>
<keyword evidence="8 13" id="KW-1208">Phospholipid metabolism</keyword>
<keyword evidence="21" id="KW-1185">Reference proteome</keyword>
<evidence type="ECO:0000256" key="11">
    <source>
        <dbReference type="ARBA" id="ARBA00069372"/>
    </source>
</evidence>
<dbReference type="EC" id="1.1.1.94" evidence="10 13"/>
<feature type="binding site" evidence="13">
    <location>
        <position position="262"/>
    </location>
    <ligand>
        <name>NADPH</name>
        <dbReference type="ChEBI" id="CHEBI:57783"/>
    </ligand>
</feature>
<feature type="binding site" evidence="13">
    <location>
        <position position="145"/>
    </location>
    <ligand>
        <name>NADPH</name>
        <dbReference type="ChEBI" id="CHEBI:57783"/>
    </ligand>
</feature>
<feature type="binding site" evidence="15">
    <location>
        <begin position="262"/>
        <end position="263"/>
    </location>
    <ligand>
        <name>substrate</name>
    </ligand>
</feature>
<dbReference type="Gene3D" id="1.10.1040.10">
    <property type="entry name" value="N-(1-d-carboxylethyl)-l-norvaline Dehydrogenase, domain 2"/>
    <property type="match status" value="1"/>
</dbReference>
<accession>A0A7X1E969</accession>
<dbReference type="FunFam" id="3.40.50.720:FF:000019">
    <property type="entry name" value="Glycerol-3-phosphate dehydrogenase [NAD(P)+]"/>
    <property type="match status" value="1"/>
</dbReference>
<dbReference type="GO" id="GO:0005975">
    <property type="term" value="P:carbohydrate metabolic process"/>
    <property type="evidence" value="ECO:0007669"/>
    <property type="project" value="InterPro"/>
</dbReference>
<dbReference type="FunFam" id="1.10.1040.10:FF:000001">
    <property type="entry name" value="Glycerol-3-phosphate dehydrogenase [NAD(P)+]"/>
    <property type="match status" value="1"/>
</dbReference>
<dbReference type="AlphaFoldDB" id="A0A7X1E969"/>
<evidence type="ECO:0000256" key="6">
    <source>
        <dbReference type="ARBA" id="ARBA00023098"/>
    </source>
</evidence>
<comment type="catalytic activity">
    <reaction evidence="9">
        <text>sn-glycerol 3-phosphate + NADP(+) = dihydroxyacetone phosphate + NADPH + H(+)</text>
        <dbReference type="Rhea" id="RHEA:11096"/>
        <dbReference type="ChEBI" id="CHEBI:15378"/>
        <dbReference type="ChEBI" id="CHEBI:57597"/>
        <dbReference type="ChEBI" id="CHEBI:57642"/>
        <dbReference type="ChEBI" id="CHEBI:57783"/>
        <dbReference type="ChEBI" id="CHEBI:58349"/>
        <dbReference type="EC" id="1.1.1.94"/>
    </reaction>
    <physiologicalReaction direction="right-to-left" evidence="9">
        <dbReference type="Rhea" id="RHEA:11098"/>
    </physiologicalReaction>
</comment>
<feature type="binding site" evidence="13">
    <location>
        <position position="251"/>
    </location>
    <ligand>
        <name>sn-glycerol 3-phosphate</name>
        <dbReference type="ChEBI" id="CHEBI:57597"/>
    </ligand>
</feature>
<feature type="binding site" evidence="13">
    <location>
        <position position="141"/>
    </location>
    <ligand>
        <name>sn-glycerol 3-phosphate</name>
        <dbReference type="ChEBI" id="CHEBI:57597"/>
    </ligand>
</feature>
<comment type="caution">
    <text evidence="13">Lacks conserved residue(s) required for the propagation of feature annotation.</text>
</comment>
<keyword evidence="13" id="KW-0547">Nucleotide-binding</keyword>
<keyword evidence="2 13" id="KW-0444">Lipid biosynthesis</keyword>
<dbReference type="SUPFAM" id="SSF51735">
    <property type="entry name" value="NAD(P)-binding Rossmann-fold domains"/>
    <property type="match status" value="1"/>
</dbReference>
<dbReference type="InterPro" id="IPR011128">
    <property type="entry name" value="G3P_DH_NAD-dep_N"/>
</dbReference>
<dbReference type="PIRSF" id="PIRSF000114">
    <property type="entry name" value="Glycerol-3-P_dh"/>
    <property type="match status" value="1"/>
</dbReference>
<evidence type="ECO:0000256" key="10">
    <source>
        <dbReference type="ARBA" id="ARBA00066687"/>
    </source>
</evidence>
<dbReference type="InterPro" id="IPR036291">
    <property type="entry name" value="NAD(P)-bd_dom_sf"/>
</dbReference>
<dbReference type="PANTHER" id="PTHR11728:SF1">
    <property type="entry name" value="GLYCEROL-3-PHOSPHATE DEHYDROGENASE [NAD(+)] 2, CHLOROPLASTIC"/>
    <property type="match status" value="1"/>
</dbReference>
<feature type="active site" description="Proton acceptor" evidence="13 14">
    <location>
        <position position="198"/>
    </location>
</feature>
<dbReference type="GO" id="GO:0008654">
    <property type="term" value="P:phospholipid biosynthetic process"/>
    <property type="evidence" value="ECO:0007669"/>
    <property type="project" value="UniProtKB-KW"/>
</dbReference>
<dbReference type="Gene3D" id="3.40.50.720">
    <property type="entry name" value="NAD(P)-binding Rossmann-like Domain"/>
    <property type="match status" value="1"/>
</dbReference>
<gene>
    <name evidence="13" type="primary">gpsA</name>
    <name evidence="20" type="ORF">H5P27_13385</name>
</gene>
<name>A0A7X1E969_9BACT</name>
<feature type="binding site" evidence="16">
    <location>
        <position position="145"/>
    </location>
    <ligand>
        <name>NAD(+)</name>
        <dbReference type="ChEBI" id="CHEBI:57540"/>
    </ligand>
</feature>
<evidence type="ECO:0000256" key="2">
    <source>
        <dbReference type="ARBA" id="ARBA00022516"/>
    </source>
</evidence>
<dbReference type="NCBIfam" id="NF000940">
    <property type="entry name" value="PRK00094.1-2"/>
    <property type="match status" value="1"/>
</dbReference>
<evidence type="ECO:0000313" key="20">
    <source>
        <dbReference type="EMBL" id="MBC2607041.1"/>
    </source>
</evidence>
<evidence type="ECO:0000313" key="21">
    <source>
        <dbReference type="Proteomes" id="UP000526501"/>
    </source>
</evidence>
<feature type="binding site" evidence="13">
    <location>
        <position position="15"/>
    </location>
    <ligand>
        <name>NADPH</name>
        <dbReference type="ChEBI" id="CHEBI:57783"/>
    </ligand>
</feature>
<feature type="binding site" evidence="13">
    <location>
        <position position="288"/>
    </location>
    <ligand>
        <name>NADPH</name>
        <dbReference type="ChEBI" id="CHEBI:57783"/>
    </ligand>
</feature>
<keyword evidence="4 13" id="KW-0560">Oxidoreductase</keyword>
<dbReference type="SUPFAM" id="SSF48179">
    <property type="entry name" value="6-phosphogluconate dehydrogenase C-terminal domain-like"/>
    <property type="match status" value="1"/>
</dbReference>
<feature type="binding site" evidence="13">
    <location>
        <position position="263"/>
    </location>
    <ligand>
        <name>sn-glycerol 3-phosphate</name>
        <dbReference type="ChEBI" id="CHEBI:57597"/>
    </ligand>
</feature>
<feature type="binding site" evidence="13">
    <location>
        <position position="261"/>
    </location>
    <ligand>
        <name>sn-glycerol 3-phosphate</name>
        <dbReference type="ChEBI" id="CHEBI:57597"/>
    </ligand>
</feature>
<evidence type="ECO:0000259" key="18">
    <source>
        <dbReference type="Pfam" id="PF01210"/>
    </source>
</evidence>
<feature type="binding site" evidence="15">
    <location>
        <position position="113"/>
    </location>
    <ligand>
        <name>substrate</name>
    </ligand>
</feature>
<evidence type="ECO:0000256" key="17">
    <source>
        <dbReference type="RuleBase" id="RU000437"/>
    </source>
</evidence>
<evidence type="ECO:0000256" key="14">
    <source>
        <dbReference type="PIRSR" id="PIRSR000114-1"/>
    </source>
</evidence>
<feature type="binding site" evidence="13">
    <location>
        <position position="262"/>
    </location>
    <ligand>
        <name>sn-glycerol 3-phosphate</name>
        <dbReference type="ChEBI" id="CHEBI:57597"/>
    </ligand>
</feature>
<dbReference type="GO" id="GO:0005829">
    <property type="term" value="C:cytosol"/>
    <property type="evidence" value="ECO:0007669"/>
    <property type="project" value="TreeGrafter"/>
</dbReference>
<dbReference type="InterPro" id="IPR006168">
    <property type="entry name" value="G3P_DH_NAD-dep"/>
</dbReference>
<feature type="binding site" evidence="13">
    <location>
        <position position="52"/>
    </location>
    <ligand>
        <name>NADPH</name>
        <dbReference type="ChEBI" id="CHEBI:57783"/>
    </ligand>
</feature>
<feature type="binding site" evidence="13">
    <location>
        <position position="36"/>
    </location>
    <ligand>
        <name>NADPH</name>
        <dbReference type="ChEBI" id="CHEBI:57783"/>
    </ligand>
</feature>
<feature type="binding site" evidence="13">
    <location>
        <position position="198"/>
    </location>
    <ligand>
        <name>sn-glycerol 3-phosphate</name>
        <dbReference type="ChEBI" id="CHEBI:57597"/>
    </ligand>
</feature>
<keyword evidence="6 13" id="KW-0443">Lipid metabolism</keyword>
<dbReference type="NCBIfam" id="NF000942">
    <property type="entry name" value="PRK00094.1-4"/>
    <property type="match status" value="1"/>
</dbReference>
<dbReference type="Pfam" id="PF01210">
    <property type="entry name" value="NAD_Gly3P_dh_N"/>
    <property type="match status" value="1"/>
</dbReference>
<dbReference type="GO" id="GO:0047952">
    <property type="term" value="F:glycerol-3-phosphate dehydrogenase [NAD(P)+] activity"/>
    <property type="evidence" value="ECO:0007669"/>
    <property type="project" value="UniProtKB-UniRule"/>
</dbReference>
<dbReference type="GO" id="GO:0046168">
    <property type="term" value="P:glycerol-3-phosphate catabolic process"/>
    <property type="evidence" value="ECO:0007669"/>
    <property type="project" value="InterPro"/>
</dbReference>
<protein>
    <recommendedName>
        <fullName evidence="11 13">Glycerol-3-phosphate dehydrogenase [NAD(P)+]</fullName>
        <ecNumber evidence="10 13">1.1.1.94</ecNumber>
    </recommendedName>
    <alternativeName>
        <fullName evidence="13">NAD(P)(+)-dependent glycerol-3-phosphate dehydrogenase</fullName>
    </alternativeName>
    <alternativeName>
        <fullName evidence="12 13">NAD(P)H-dependent dihydroxyacetone-phosphate reductase</fullName>
    </alternativeName>
</protein>
<comment type="pathway">
    <text evidence="13">Membrane lipid metabolism; glycerophospholipid metabolism.</text>
</comment>
<comment type="similarity">
    <text evidence="1 13 17">Belongs to the NAD-dependent glycerol-3-phosphate dehydrogenase family.</text>
</comment>
<feature type="binding site" evidence="13">
    <location>
        <position position="113"/>
    </location>
    <ligand>
        <name>sn-glycerol 3-phosphate</name>
        <dbReference type="ChEBI" id="CHEBI:57597"/>
    </ligand>
</feature>
<dbReference type="Proteomes" id="UP000526501">
    <property type="component" value="Unassembled WGS sequence"/>
</dbReference>
<keyword evidence="5 13" id="KW-0520">NAD</keyword>
<dbReference type="GO" id="GO:0006650">
    <property type="term" value="P:glycerophospholipid metabolic process"/>
    <property type="evidence" value="ECO:0007669"/>
    <property type="project" value="UniProtKB-UniRule"/>
</dbReference>
<proteinExistence type="inferred from homology"/>
<evidence type="ECO:0000256" key="8">
    <source>
        <dbReference type="ARBA" id="ARBA00023264"/>
    </source>
</evidence>
<dbReference type="InterPro" id="IPR013328">
    <property type="entry name" value="6PGD_dom2"/>
</dbReference>
<dbReference type="InterPro" id="IPR006109">
    <property type="entry name" value="G3P_DH_NAD-dep_C"/>
</dbReference>
<dbReference type="UniPathway" id="UPA00940"/>
<dbReference type="GO" id="GO:0046167">
    <property type="term" value="P:glycerol-3-phosphate biosynthetic process"/>
    <property type="evidence" value="ECO:0007669"/>
    <property type="project" value="UniProtKB-UniRule"/>
</dbReference>
<feature type="binding site" evidence="13">
    <location>
        <position position="35"/>
    </location>
    <ligand>
        <name>NADPH</name>
        <dbReference type="ChEBI" id="CHEBI:57783"/>
    </ligand>
</feature>
<dbReference type="PRINTS" id="PR00077">
    <property type="entry name" value="GPDHDRGNASE"/>
</dbReference>
<sequence>MSKPLNITVCGAGAWGTAMALHCERQGMSTTLVARRPEQATQMSRERENTDYLPGHAFGSGLKVSSDLDEALGDADVIFLGAPSYALRDWCARIAQLESGILKSDALLVSLAKGLEVSSGKTPCGIIKEELPASIVGCLSGPTFAGEVAQGKPTAMTLAFGDDCGIQVQALQNAISGPNLRVYASSDLQGVELGGCMKNVYAIAAGCCQGLGLGDNALASLLTRAVAEMVRVGLDLGASLETFYGLSGFGDLVATCHGEWSRNRTFGEEIAKGSSAAEIISNQKTAVEGYRTAKAFHLACSSRSIEAPILEQVYQICYESKPPMQALNDLMTRDLKKE</sequence>
<keyword evidence="7 13" id="KW-0594">Phospholipid biosynthesis</keyword>
<evidence type="ECO:0000256" key="5">
    <source>
        <dbReference type="ARBA" id="ARBA00023027"/>
    </source>
</evidence>
<evidence type="ECO:0000256" key="4">
    <source>
        <dbReference type="ARBA" id="ARBA00023002"/>
    </source>
</evidence>
<evidence type="ECO:0000256" key="13">
    <source>
        <dbReference type="HAMAP-Rule" id="MF_00394"/>
    </source>
</evidence>
<feature type="domain" description="Glycerol-3-phosphate dehydrogenase NAD-dependent C-terminal" evidence="19">
    <location>
        <begin position="187"/>
        <end position="327"/>
    </location>
</feature>
<dbReference type="InterPro" id="IPR008927">
    <property type="entry name" value="6-PGluconate_DH-like_C_sf"/>
</dbReference>